<evidence type="ECO:0000313" key="1">
    <source>
        <dbReference type="EMBL" id="MDT0337471.1"/>
    </source>
</evidence>
<comment type="caution">
    <text evidence="1">The sequence shown here is derived from an EMBL/GenBank/DDBJ whole genome shotgun (WGS) entry which is preliminary data.</text>
</comment>
<gene>
    <name evidence="1" type="ORF">RJN63_11575</name>
</gene>
<dbReference type="RefSeq" id="WP_284076940.1">
    <property type="nucleotide sequence ID" value="NZ_JAVLSM010000007.1"/>
</dbReference>
<protein>
    <submittedName>
        <fullName evidence="1">Uncharacterized protein</fullName>
    </submittedName>
</protein>
<accession>A0AAE4K5Z4</accession>
<name>A0AAE4K5Z4_9BURK</name>
<proteinExistence type="predicted"/>
<reference evidence="1" key="1">
    <citation type="submission" date="2023-02" db="EMBL/GenBank/DDBJ databases">
        <title>Description of Herbaspirillum huttiense subsp. nephrolepsisexaltata and Herbaspirillum huttiense subsp. lycopersicon.</title>
        <authorList>
            <person name="Poudel M."/>
            <person name="Sharma A."/>
            <person name="Goss E."/>
            <person name="Tapia J.H."/>
            <person name="Harmon C.M."/>
            <person name="Jones J.B."/>
        </authorList>
    </citation>
    <scope>NUCLEOTIDE SEQUENCE</scope>
    <source>
        <strain evidence="1">NC40101</strain>
    </source>
</reference>
<organism evidence="1">
    <name type="scientific">Herbaspirillum huttiense subsp. nephrolepidis</name>
    <dbReference type="NCBI Taxonomy" id="3075126"/>
    <lineage>
        <taxon>Bacteria</taxon>
        <taxon>Pseudomonadati</taxon>
        <taxon>Pseudomonadota</taxon>
        <taxon>Betaproteobacteria</taxon>
        <taxon>Burkholderiales</taxon>
        <taxon>Oxalobacteraceae</taxon>
        <taxon>Herbaspirillum</taxon>
    </lineage>
</organism>
<dbReference type="AlphaFoldDB" id="A0AAE4K5Z4"/>
<dbReference type="EMBL" id="JAVRAA010000005">
    <property type="protein sequence ID" value="MDT0337471.1"/>
    <property type="molecule type" value="Genomic_DNA"/>
</dbReference>
<sequence length="110" mass="12157">MSLKPVAWMKIYTPAGHYVASCNDESAAAALMAFYGDGAEIRNGHAKKNAIWREGSESQAAGESYDFVVNTIHERTRPIDPVIDHDQDRRVEEGLEQSRAAVRAVLAKLK</sequence>